<dbReference type="EMBL" id="LCPB01000007">
    <property type="protein sequence ID" value="KKU89940.1"/>
    <property type="molecule type" value="Genomic_DNA"/>
</dbReference>
<dbReference type="GO" id="GO:0032259">
    <property type="term" value="P:methylation"/>
    <property type="evidence" value="ECO:0007669"/>
    <property type="project" value="UniProtKB-KW"/>
</dbReference>
<dbReference type="CDD" id="cd02440">
    <property type="entry name" value="AdoMet_MTases"/>
    <property type="match status" value="1"/>
</dbReference>
<dbReference type="Gene3D" id="3.40.50.150">
    <property type="entry name" value="Vaccinia Virus protein VP39"/>
    <property type="match status" value="1"/>
</dbReference>
<accession>A0A0G1X6A3</accession>
<dbReference type="InterPro" id="IPR029063">
    <property type="entry name" value="SAM-dependent_MTases_sf"/>
</dbReference>
<dbReference type="Pfam" id="PF08484">
    <property type="entry name" value="Methyltransf_14"/>
    <property type="match status" value="1"/>
</dbReference>
<evidence type="ECO:0000313" key="2">
    <source>
        <dbReference type="EMBL" id="KKU89940.1"/>
    </source>
</evidence>
<evidence type="ECO:0000313" key="3">
    <source>
        <dbReference type="Proteomes" id="UP000033882"/>
    </source>
</evidence>
<evidence type="ECO:0000259" key="1">
    <source>
        <dbReference type="Pfam" id="PF08484"/>
    </source>
</evidence>
<keyword evidence="2" id="KW-0489">Methyltransferase</keyword>
<protein>
    <submittedName>
        <fullName evidence="2">C-methyltransferase</fullName>
    </submittedName>
</protein>
<dbReference type="Gene3D" id="3.40.50.720">
    <property type="entry name" value="NAD(P)-binding Rossmann-like Domain"/>
    <property type="match status" value="1"/>
</dbReference>
<dbReference type="Gene3D" id="6.20.50.110">
    <property type="entry name" value="Methyltransferase, zinc-binding domain"/>
    <property type="match status" value="1"/>
</dbReference>
<dbReference type="InterPro" id="IPR038576">
    <property type="entry name" value="Methyltransf_Zn-bd_dom_put_sf"/>
</dbReference>
<dbReference type="Proteomes" id="UP000033882">
    <property type="component" value="Unassembled WGS sequence"/>
</dbReference>
<dbReference type="AlphaFoldDB" id="A0A0G1X6A3"/>
<organism evidence="2 3">
    <name type="scientific">Candidatus Wolfebacteria bacterium GW2011_GWA2_47_9b</name>
    <dbReference type="NCBI Taxonomy" id="1619005"/>
    <lineage>
        <taxon>Bacteria</taxon>
        <taxon>Candidatus Wolfeibacteriota</taxon>
    </lineage>
</organism>
<gene>
    <name evidence="2" type="ORF">UY19_C0007G0026</name>
</gene>
<dbReference type="SUPFAM" id="SSF53335">
    <property type="entry name" value="S-adenosyl-L-methionine-dependent methyltransferases"/>
    <property type="match status" value="1"/>
</dbReference>
<feature type="domain" description="C-methyltransferase" evidence="1">
    <location>
        <begin position="268"/>
        <end position="360"/>
    </location>
</feature>
<keyword evidence="2" id="KW-0808">Transferase</keyword>
<reference evidence="2 3" key="1">
    <citation type="journal article" date="2015" name="Nature">
        <title>rRNA introns, odd ribosomes, and small enigmatic genomes across a large radiation of phyla.</title>
        <authorList>
            <person name="Brown C.T."/>
            <person name="Hug L.A."/>
            <person name="Thomas B.C."/>
            <person name="Sharon I."/>
            <person name="Castelle C.J."/>
            <person name="Singh A."/>
            <person name="Wilkins M.J."/>
            <person name="Williams K.H."/>
            <person name="Banfield J.F."/>
        </authorList>
    </citation>
    <scope>NUCLEOTIDE SEQUENCE [LARGE SCALE GENOMIC DNA]</scope>
</reference>
<dbReference type="PANTHER" id="PTHR43861">
    <property type="entry name" value="TRANS-ACONITATE 2-METHYLTRANSFERASE-RELATED"/>
    <property type="match status" value="1"/>
</dbReference>
<proteinExistence type="predicted"/>
<comment type="caution">
    <text evidence="2">The sequence shown here is derived from an EMBL/GenBank/DDBJ whole genome shotgun (WGS) entry which is preliminary data.</text>
</comment>
<sequence>MDSNNRCHLCNHALPAGQILLLKGMPKAAQYYPEIDEFAEDTGITLAIKQCSHCGLVQHGMQPVDYFKEVITAASLSEKARLSRLGQMQELVERFGLAGKKVVDIGCGEGAMLDVLEEVGMQATGVEASGKSVERGAALGRTMVQRYIGDRGAIAGGPFDAFICLNYLEHLPDPGRIIENISGNLAANAVGFVTVPNLEYLLKTKCLYEFVPDHISYFTTRTLTHAFEANGFDVLECRIINEENDIAATVKKREALNLFGRRGPMHLLINELQRLVATYVTNNQKIAVWGAGHRTLTLLALSNITDIAYVIDSAKFKQGRFTPVTHFNIVAPSHLEENPVDLVIVMVPGLYPDEVLKTLRQLNFGADVAVLRDNKIEFA</sequence>
<dbReference type="InterPro" id="IPR013691">
    <property type="entry name" value="MeTrfase_14"/>
</dbReference>
<dbReference type="Pfam" id="PF13489">
    <property type="entry name" value="Methyltransf_23"/>
    <property type="match status" value="1"/>
</dbReference>
<dbReference type="PANTHER" id="PTHR43861:SF5">
    <property type="entry name" value="BLL5978 PROTEIN"/>
    <property type="match status" value="1"/>
</dbReference>
<dbReference type="GO" id="GO:0008168">
    <property type="term" value="F:methyltransferase activity"/>
    <property type="evidence" value="ECO:0007669"/>
    <property type="project" value="UniProtKB-KW"/>
</dbReference>
<name>A0A0G1X6A3_9BACT</name>